<keyword evidence="3" id="KW-1185">Reference proteome</keyword>
<evidence type="ECO:0000313" key="2">
    <source>
        <dbReference type="EMBL" id="MBM2621203.1"/>
    </source>
</evidence>
<dbReference type="RefSeq" id="WP_203381180.1">
    <property type="nucleotide sequence ID" value="NZ_JAENHP010000018.1"/>
</dbReference>
<comment type="caution">
    <text evidence="2">The sequence shown here is derived from an EMBL/GenBank/DDBJ whole genome shotgun (WGS) entry which is preliminary data.</text>
</comment>
<evidence type="ECO:0000313" key="3">
    <source>
        <dbReference type="Proteomes" id="UP000632138"/>
    </source>
</evidence>
<reference evidence="2 3" key="1">
    <citation type="submission" date="2021-01" db="EMBL/GenBank/DDBJ databases">
        <title>Actinoplanes sp. nov. LDG1-06 isolated from lichen.</title>
        <authorList>
            <person name="Saeng-In P."/>
            <person name="Phongsopitanun W."/>
            <person name="Kanchanasin P."/>
            <person name="Yuki M."/>
            <person name="Kudo T."/>
            <person name="Ohkuma M."/>
            <person name="Tanasupawat S."/>
        </authorList>
    </citation>
    <scope>NUCLEOTIDE SEQUENCE [LARGE SCALE GENOMIC DNA]</scope>
    <source>
        <strain evidence="2 3">LDG1-06</strain>
    </source>
</reference>
<organism evidence="2 3">
    <name type="scientific">Paractinoplanes ovalisporus</name>
    <dbReference type="NCBI Taxonomy" id="2810368"/>
    <lineage>
        <taxon>Bacteria</taxon>
        <taxon>Bacillati</taxon>
        <taxon>Actinomycetota</taxon>
        <taxon>Actinomycetes</taxon>
        <taxon>Micromonosporales</taxon>
        <taxon>Micromonosporaceae</taxon>
        <taxon>Paractinoplanes</taxon>
    </lineage>
</organism>
<name>A0ABS2AP85_9ACTN</name>
<proteinExistence type="predicted"/>
<evidence type="ECO:0000256" key="1">
    <source>
        <dbReference type="SAM" id="MobiDB-lite"/>
    </source>
</evidence>
<sequence length="71" mass="7918">MTISSHPHAGRPTTDRPDIARLDSAITTLEEVIREAEDAAIAARRRETDLARLRSSTPTAGIPDRYKRFTD</sequence>
<feature type="region of interest" description="Disordered" evidence="1">
    <location>
        <begin position="1"/>
        <end position="21"/>
    </location>
</feature>
<gene>
    <name evidence="2" type="ORF">JIG36_37445</name>
</gene>
<dbReference type="EMBL" id="JAENHP010000018">
    <property type="protein sequence ID" value="MBM2621203.1"/>
    <property type="molecule type" value="Genomic_DNA"/>
</dbReference>
<protein>
    <submittedName>
        <fullName evidence="2">Uncharacterized protein</fullName>
    </submittedName>
</protein>
<accession>A0ABS2AP85</accession>
<dbReference type="Proteomes" id="UP000632138">
    <property type="component" value="Unassembled WGS sequence"/>
</dbReference>